<reference evidence="7 8" key="1">
    <citation type="submission" date="2023-01" db="EMBL/GenBank/DDBJ databases">
        <title>Psychroserpens ponticola sp. nov., isolated from seawater.</title>
        <authorList>
            <person name="Kristyanto S."/>
            <person name="Jung J."/>
            <person name="Kim J.M."/>
            <person name="Jeon C.O."/>
        </authorList>
    </citation>
    <scope>NUCLEOTIDE SEQUENCE [LARGE SCALE GENOMIC DNA]</scope>
    <source>
        <strain evidence="7 8">MSW6</strain>
    </source>
</reference>
<protein>
    <recommendedName>
        <fullName evidence="2 4">peptidylprolyl isomerase</fullName>
        <ecNumber evidence="2 4">5.2.1.8</ecNumber>
    </recommendedName>
</protein>
<feature type="domain" description="PPIase FKBP-type" evidence="6">
    <location>
        <begin position="130"/>
        <end position="228"/>
    </location>
</feature>
<dbReference type="EMBL" id="CP116221">
    <property type="protein sequence ID" value="WCO02783.1"/>
    <property type="molecule type" value="Genomic_DNA"/>
</dbReference>
<evidence type="ECO:0000256" key="1">
    <source>
        <dbReference type="ARBA" id="ARBA00000971"/>
    </source>
</evidence>
<evidence type="ECO:0000256" key="2">
    <source>
        <dbReference type="ARBA" id="ARBA00013194"/>
    </source>
</evidence>
<proteinExistence type="predicted"/>
<gene>
    <name evidence="7" type="ORF">MUN68_004635</name>
</gene>
<name>A0ABY7S070_9FLAO</name>
<evidence type="ECO:0000313" key="8">
    <source>
        <dbReference type="Proteomes" id="UP001202717"/>
    </source>
</evidence>
<evidence type="ECO:0000256" key="5">
    <source>
        <dbReference type="SAM" id="MobiDB-lite"/>
    </source>
</evidence>
<dbReference type="EC" id="5.2.1.8" evidence="2 4"/>
<dbReference type="SUPFAM" id="SSF54534">
    <property type="entry name" value="FKBP-like"/>
    <property type="match status" value="1"/>
</dbReference>
<keyword evidence="8" id="KW-1185">Reference proteome</keyword>
<evidence type="ECO:0000313" key="7">
    <source>
        <dbReference type="EMBL" id="WCO02783.1"/>
    </source>
</evidence>
<dbReference type="RefSeq" id="WP_249997200.1">
    <property type="nucleotide sequence ID" value="NZ_CP116221.1"/>
</dbReference>
<dbReference type="InterPro" id="IPR046357">
    <property type="entry name" value="PPIase_dom_sf"/>
</dbReference>
<feature type="compositionally biased region" description="Acidic residues" evidence="5">
    <location>
        <begin position="280"/>
        <end position="295"/>
    </location>
</feature>
<evidence type="ECO:0000256" key="4">
    <source>
        <dbReference type="PROSITE-ProRule" id="PRU00277"/>
    </source>
</evidence>
<dbReference type="Proteomes" id="UP001202717">
    <property type="component" value="Chromosome"/>
</dbReference>
<dbReference type="PROSITE" id="PS50059">
    <property type="entry name" value="FKBP_PPIASE"/>
    <property type="match status" value="1"/>
</dbReference>
<sequence length="313" mass="35149">MTFRNTIVILLLSVLCFTSCKDDESDFVSIPPRDRTEQQAADKDSLLDYLSTHYYNSSTFETPGNYTYDDIEISELPIDVNGNYEDLPNPDINTLLIDAIETFTAEYRDVEYEYYTLKLNQGGGDTPYSSDTVNINYIGLLTDGEDFDSTANSEDLDLITLIEAWRLVLPNFGTTTEIVENEDGTYSYDNYGLGVMFVPSGLAYFNAPPFGISSYSNLIFKFELYTTEANDHDGDLIMSYIEDLNNDGNVFDDDTDNNDLPDFLDIDDDGDGILTKYEDLDNDGDPTNDDTDEDGIPNYLDSGTAISNQEEDN</sequence>
<comment type="catalytic activity">
    <reaction evidence="1 4">
        <text>[protein]-peptidylproline (omega=180) = [protein]-peptidylproline (omega=0)</text>
        <dbReference type="Rhea" id="RHEA:16237"/>
        <dbReference type="Rhea" id="RHEA-COMP:10747"/>
        <dbReference type="Rhea" id="RHEA-COMP:10748"/>
        <dbReference type="ChEBI" id="CHEBI:83833"/>
        <dbReference type="ChEBI" id="CHEBI:83834"/>
        <dbReference type="EC" id="5.2.1.8"/>
    </reaction>
</comment>
<evidence type="ECO:0000259" key="6">
    <source>
        <dbReference type="PROSITE" id="PS50059"/>
    </source>
</evidence>
<dbReference type="InterPro" id="IPR001179">
    <property type="entry name" value="PPIase_FKBP_dom"/>
</dbReference>
<organism evidence="7 8">
    <name type="scientific">Psychroserpens ponticola</name>
    <dbReference type="NCBI Taxonomy" id="2932268"/>
    <lineage>
        <taxon>Bacteria</taxon>
        <taxon>Pseudomonadati</taxon>
        <taxon>Bacteroidota</taxon>
        <taxon>Flavobacteriia</taxon>
        <taxon>Flavobacteriales</taxon>
        <taxon>Flavobacteriaceae</taxon>
        <taxon>Psychroserpens</taxon>
    </lineage>
</organism>
<evidence type="ECO:0000256" key="3">
    <source>
        <dbReference type="ARBA" id="ARBA00023110"/>
    </source>
</evidence>
<feature type="region of interest" description="Disordered" evidence="5">
    <location>
        <begin position="274"/>
        <end position="313"/>
    </location>
</feature>
<keyword evidence="3 4" id="KW-0697">Rotamase</keyword>
<dbReference type="Gene3D" id="3.10.50.40">
    <property type="match status" value="1"/>
</dbReference>
<keyword evidence="4" id="KW-0413">Isomerase</keyword>
<feature type="compositionally biased region" description="Polar residues" evidence="5">
    <location>
        <begin position="304"/>
        <end position="313"/>
    </location>
</feature>
<accession>A0ABY7S070</accession>